<feature type="compositionally biased region" description="Acidic residues" evidence="1">
    <location>
        <begin position="433"/>
        <end position="443"/>
    </location>
</feature>
<proteinExistence type="predicted"/>
<name>A0A2I1HDA9_9GLOM</name>
<reference evidence="2 3" key="1">
    <citation type="submission" date="2015-10" db="EMBL/GenBank/DDBJ databases">
        <title>Genome analyses suggest a sexual origin of heterokaryosis in a supposedly ancient asexual fungus.</title>
        <authorList>
            <person name="Ropars J."/>
            <person name="Sedzielewska K."/>
            <person name="Noel J."/>
            <person name="Charron P."/>
            <person name="Farinelli L."/>
            <person name="Marton T."/>
            <person name="Kruger M."/>
            <person name="Pelin A."/>
            <person name="Brachmann A."/>
            <person name="Corradi N."/>
        </authorList>
    </citation>
    <scope>NUCLEOTIDE SEQUENCE [LARGE SCALE GENOMIC DNA]</scope>
    <source>
        <strain evidence="2 3">A4</strain>
    </source>
</reference>
<dbReference type="AlphaFoldDB" id="A0A2I1HDA9"/>
<gene>
    <name evidence="2" type="ORF">RhiirA4_477499</name>
</gene>
<dbReference type="Proteomes" id="UP000234323">
    <property type="component" value="Unassembled WGS sequence"/>
</dbReference>
<feature type="region of interest" description="Disordered" evidence="1">
    <location>
        <begin position="1"/>
        <end position="52"/>
    </location>
</feature>
<comment type="caution">
    <text evidence="2">The sequence shown here is derived from an EMBL/GenBank/DDBJ whole genome shotgun (WGS) entry which is preliminary data.</text>
</comment>
<protein>
    <submittedName>
        <fullName evidence="2">Uncharacterized protein</fullName>
    </submittedName>
</protein>
<feature type="region of interest" description="Disordered" evidence="1">
    <location>
        <begin position="389"/>
        <end position="450"/>
    </location>
</feature>
<evidence type="ECO:0000256" key="1">
    <source>
        <dbReference type="SAM" id="MobiDB-lite"/>
    </source>
</evidence>
<dbReference type="EMBL" id="LLXI01002336">
    <property type="protein sequence ID" value="PKY56883.1"/>
    <property type="molecule type" value="Genomic_DNA"/>
</dbReference>
<dbReference type="VEuPathDB" id="FungiDB:RhiirA1_476840"/>
<sequence length="450" mass="51844">MAAAESEIKAPIKSGSEQRKTPKNKKREQKSVKEIVLPTKADQDSVHQNLGDSSTTSRDILFYDIPARYNDIEVVEAIKQLGTVHRIRIKKHYKYQSVRADISLLKDYEQSFLKGAWKEKVLIGSNKKNKKVIEIHIVRKNYTFEYGKTTRFGEKTVFLAYFKSRQQLEDAIALDANEENKWMIHGRRLDNVLRNTLKPSGLVSTVPNKNVDTTKSVNKIEEKSIIKPPIVEETITTTEEEVVDTVNKYRKGCLDDKYRGYFKDRPTWEKYKDKYGKCQADKEEETSPRLAPLQNYASPEDVIKVIKEYREEINVESRPAIVEEAMLVDLSDTKEGDVEMEKEERIKVPETKENKEKIVSPVELYEYTKVNADCAKRLQNESDLSIKLTKRSPGDAKGDVQSFSSSSSDEEDYIKEVKKRVKKKQGTRSESEGYTESEEETNDVEVKVED</sequence>
<dbReference type="VEuPathDB" id="FungiDB:FUN_025180"/>
<evidence type="ECO:0000313" key="2">
    <source>
        <dbReference type="EMBL" id="PKY56883.1"/>
    </source>
</evidence>
<keyword evidence="3" id="KW-1185">Reference proteome</keyword>
<organism evidence="2 3">
    <name type="scientific">Rhizophagus irregularis</name>
    <dbReference type="NCBI Taxonomy" id="588596"/>
    <lineage>
        <taxon>Eukaryota</taxon>
        <taxon>Fungi</taxon>
        <taxon>Fungi incertae sedis</taxon>
        <taxon>Mucoromycota</taxon>
        <taxon>Glomeromycotina</taxon>
        <taxon>Glomeromycetes</taxon>
        <taxon>Glomerales</taxon>
        <taxon>Glomeraceae</taxon>
        <taxon>Rhizophagus</taxon>
    </lineage>
</organism>
<dbReference type="VEuPathDB" id="FungiDB:RhiirFUN_010917"/>
<feature type="compositionally biased region" description="Basic residues" evidence="1">
    <location>
        <begin position="417"/>
        <end position="426"/>
    </location>
</feature>
<evidence type="ECO:0000313" key="3">
    <source>
        <dbReference type="Proteomes" id="UP000234323"/>
    </source>
</evidence>
<feature type="compositionally biased region" description="Basic and acidic residues" evidence="1">
    <location>
        <begin position="1"/>
        <end position="20"/>
    </location>
</feature>
<accession>A0A2I1HDA9</accession>